<evidence type="ECO:0000259" key="1">
    <source>
        <dbReference type="Pfam" id="PF07992"/>
    </source>
</evidence>
<organism evidence="3 4">
    <name type="scientific">Segatella copri</name>
    <dbReference type="NCBI Taxonomy" id="165179"/>
    <lineage>
        <taxon>Bacteria</taxon>
        <taxon>Pseudomonadati</taxon>
        <taxon>Bacteroidota</taxon>
        <taxon>Bacteroidia</taxon>
        <taxon>Bacteroidales</taxon>
        <taxon>Prevotellaceae</taxon>
        <taxon>Segatella</taxon>
    </lineage>
</organism>
<proteinExistence type="predicted"/>
<gene>
    <name evidence="3" type="ORF">F7D20_08505</name>
</gene>
<dbReference type="SUPFAM" id="SSF51971">
    <property type="entry name" value="Nucleotide-binding domain"/>
    <property type="match status" value="1"/>
</dbReference>
<dbReference type="InterPro" id="IPR036188">
    <property type="entry name" value="FAD/NAD-bd_sf"/>
</dbReference>
<dbReference type="Gene3D" id="1.10.1060.10">
    <property type="entry name" value="Alpha-helical ferredoxin"/>
    <property type="match status" value="1"/>
</dbReference>
<evidence type="ECO:0000259" key="2">
    <source>
        <dbReference type="Pfam" id="PF14691"/>
    </source>
</evidence>
<evidence type="ECO:0000313" key="3">
    <source>
        <dbReference type="EMBL" id="MQP11990.1"/>
    </source>
</evidence>
<dbReference type="SUPFAM" id="SSF46548">
    <property type="entry name" value="alpha-helical ferredoxin"/>
    <property type="match status" value="1"/>
</dbReference>
<dbReference type="InterPro" id="IPR023753">
    <property type="entry name" value="FAD/NAD-binding_dom"/>
</dbReference>
<dbReference type="EMBL" id="VZAD01000064">
    <property type="protein sequence ID" value="MQP11990.1"/>
    <property type="molecule type" value="Genomic_DNA"/>
</dbReference>
<keyword evidence="4" id="KW-1185">Reference proteome</keyword>
<dbReference type="Gene3D" id="3.50.50.60">
    <property type="entry name" value="FAD/NAD(P)-binding domain"/>
    <property type="match status" value="2"/>
</dbReference>
<dbReference type="InterPro" id="IPR028261">
    <property type="entry name" value="DPD_II"/>
</dbReference>
<reference evidence="3 4" key="1">
    <citation type="submission" date="2019-09" db="EMBL/GenBank/DDBJ databases">
        <title>Distinct polysaccharide growth profiles of human intestinal Prevotella copri isolates.</title>
        <authorList>
            <person name="Fehlner-Peach H."/>
            <person name="Magnabosco C."/>
            <person name="Raghavan V."/>
            <person name="Scher J.U."/>
            <person name="Tett A."/>
            <person name="Cox L.M."/>
            <person name="Gottsegen C."/>
            <person name="Watters A."/>
            <person name="Wiltshire- Gordon J.D."/>
            <person name="Segata N."/>
            <person name="Bonneau R."/>
            <person name="Littman D.R."/>
        </authorList>
    </citation>
    <scope>NUCLEOTIDE SEQUENCE [LARGE SCALE GENOMIC DNA]</scope>
    <source>
        <strain evidence="4">iAQ1173</strain>
    </source>
</reference>
<dbReference type="InterPro" id="IPR009051">
    <property type="entry name" value="Helical_ferredxn"/>
</dbReference>
<protein>
    <submittedName>
        <fullName evidence="3">NAD(P)-dependent oxidoreductase</fullName>
    </submittedName>
</protein>
<dbReference type="GO" id="GO:0051536">
    <property type="term" value="F:iron-sulfur cluster binding"/>
    <property type="evidence" value="ECO:0007669"/>
    <property type="project" value="InterPro"/>
</dbReference>
<dbReference type="PRINTS" id="PR00419">
    <property type="entry name" value="ADXRDTASE"/>
</dbReference>
<dbReference type="Proteomes" id="UP000384372">
    <property type="component" value="Unassembled WGS sequence"/>
</dbReference>
<dbReference type="AlphaFoldDB" id="A0A6A7WC12"/>
<dbReference type="Pfam" id="PF07992">
    <property type="entry name" value="Pyr_redox_2"/>
    <property type="match status" value="1"/>
</dbReference>
<name>A0A6A7WC12_9BACT</name>
<feature type="domain" description="Dihydroprymidine dehydrogenase" evidence="2">
    <location>
        <begin position="17"/>
        <end position="123"/>
    </location>
</feature>
<dbReference type="Pfam" id="PF14691">
    <property type="entry name" value="Fer4_20"/>
    <property type="match status" value="1"/>
</dbReference>
<feature type="domain" description="FAD/NAD(P)-binding" evidence="1">
    <location>
        <begin position="137"/>
        <end position="429"/>
    </location>
</feature>
<sequence length="461" mass="49751">MQATAEETTVATEQVAGFQVVNEGFTTREAIEEAKRCLHCKVPQCKKGCPIGNDIPDFVHELSMGNMGAAMSIINAKSNLPAICGRVCPHEKQCQGNCVLGKKGKPVQIGKLEQFVADFDTKMNLSREKLPQKTRGRVAVIGSGPAGLTVAGDLARQGFNVTIFEGQAEPGGVLMYGIPEYRLPKAVVRAEVSKIEALGVQFITNCMVGENNVTIDSLFRAGYDAIFMGTGTSVPQNMDSTPGAKLHGVSQSTYFLHNVNAYNEGALTRDMVPLRDGEKVGVIGGGNVAMDAARTAIRLGADVTVLYRKTQEEMPAIQSEYDEAVKEGVKFEWKTTVEAFLKGKNGRLGSCVLNTPEGERVEKFDRIYLAIGSRPANRIVSTTAGIEVDEKGYVKVVERPFGMTTRRGVFAGGDVVHRPQTVVLAMKAAKEVAQGIAQYVDAIKLLEEAKRIEKSGTTDVE</sequence>
<accession>A0A6A7WC12</accession>
<dbReference type="PANTHER" id="PTHR42783:SF3">
    <property type="entry name" value="GLUTAMATE SYNTHASE [NADPH] SMALL CHAIN-RELATED"/>
    <property type="match status" value="1"/>
</dbReference>
<comment type="caution">
    <text evidence="3">The sequence shown here is derived from an EMBL/GenBank/DDBJ whole genome shotgun (WGS) entry which is preliminary data.</text>
</comment>
<evidence type="ECO:0000313" key="4">
    <source>
        <dbReference type="Proteomes" id="UP000384372"/>
    </source>
</evidence>
<dbReference type="PANTHER" id="PTHR42783">
    <property type="entry name" value="GLUTAMATE SYNTHASE [NADPH] SMALL CHAIN"/>
    <property type="match status" value="1"/>
</dbReference>
<dbReference type="GO" id="GO:0016491">
    <property type="term" value="F:oxidoreductase activity"/>
    <property type="evidence" value="ECO:0007669"/>
    <property type="project" value="InterPro"/>
</dbReference>